<dbReference type="Gene3D" id="3.90.1150.10">
    <property type="entry name" value="Aspartate Aminotransferase, domain 1"/>
    <property type="match status" value="1"/>
</dbReference>
<dbReference type="Gene3D" id="3.40.640.10">
    <property type="entry name" value="Type I PLP-dependent aspartate aminotransferase-like (Major domain)"/>
    <property type="match status" value="1"/>
</dbReference>
<dbReference type="InterPro" id="IPR004839">
    <property type="entry name" value="Aminotransferase_I/II_large"/>
</dbReference>
<evidence type="ECO:0000256" key="1">
    <source>
        <dbReference type="ARBA" id="ARBA00001933"/>
    </source>
</evidence>
<reference evidence="7 8" key="1">
    <citation type="submission" date="2014-12" db="EMBL/GenBank/DDBJ databases">
        <title>Comparative genome analysis of Bacillus coagulans HM-08, Clostridium butyricum HM-68, Bacillus subtilis HM-66 and Bacillus licheniformis BL-09.</title>
        <authorList>
            <person name="Zhang H."/>
        </authorList>
    </citation>
    <scope>NUCLEOTIDE SEQUENCE [LARGE SCALE GENOMIC DNA]</scope>
    <source>
        <strain evidence="7 8">HM-66</strain>
    </source>
</reference>
<dbReference type="InterPro" id="IPR015422">
    <property type="entry name" value="PyrdxlP-dep_Trfase_small"/>
</dbReference>
<comment type="cofactor">
    <cofactor evidence="1 5">
        <name>pyridoxal 5'-phosphate</name>
        <dbReference type="ChEBI" id="CHEBI:597326"/>
    </cofactor>
</comment>
<dbReference type="PANTHER" id="PTHR13693">
    <property type="entry name" value="CLASS II AMINOTRANSFERASE/8-AMINO-7-OXONONANOATE SYNTHASE"/>
    <property type="match status" value="1"/>
</dbReference>
<dbReference type="PROSITE" id="PS00599">
    <property type="entry name" value="AA_TRANSFER_CLASS_2"/>
    <property type="match status" value="1"/>
</dbReference>
<evidence type="ECO:0000259" key="6">
    <source>
        <dbReference type="Pfam" id="PF00155"/>
    </source>
</evidence>
<comment type="subunit">
    <text evidence="2">Homodimer.</text>
</comment>
<dbReference type="GO" id="GO:0030170">
    <property type="term" value="F:pyridoxal phosphate binding"/>
    <property type="evidence" value="ECO:0007669"/>
    <property type="project" value="InterPro"/>
</dbReference>
<accession>A0A0D1JLP5</accession>
<sequence>MANVGVLSSLPEKEDVILSDELNHESMIDGCRLSKADTVVYRHIDMNDLENKLNETQRYQRRFIVTDGVFSMDGTIAPLDQIISLAKRYHAFVVVDDAHATGVLGDSGRGTSEYFGVYPDIVIGTLSKAVGTEGGFAAGSAVFIDFLLNHARTFIFQIAIPPASCAAAHEAFNIIEASREKRQLLFSYISMIRTSLKNMGYVVKGDHTPIIPVVIGDAHKTVLFAEKLQGKGIYAPAIRPPTVAPGESRIRITITSDHSMGDIDDLLKTFHSIGKELHII</sequence>
<dbReference type="InterPro" id="IPR050087">
    <property type="entry name" value="AON_synthase_class-II"/>
</dbReference>
<evidence type="ECO:0000256" key="4">
    <source>
        <dbReference type="ARBA" id="ARBA00022898"/>
    </source>
</evidence>
<dbReference type="STRING" id="483913.AN935_15125"/>
<dbReference type="InterPro" id="IPR001917">
    <property type="entry name" value="Aminotrans_II_pyridoxalP_BS"/>
</dbReference>
<comment type="similarity">
    <text evidence="5">Belongs to the class-II pyridoxal-phosphate-dependent aminotransferase family.</text>
</comment>
<evidence type="ECO:0000313" key="7">
    <source>
        <dbReference type="EMBL" id="KIU13444.1"/>
    </source>
</evidence>
<organism evidence="7 8">
    <name type="scientific">Bacillus subtilis</name>
    <dbReference type="NCBI Taxonomy" id="1423"/>
    <lineage>
        <taxon>Bacteria</taxon>
        <taxon>Bacillati</taxon>
        <taxon>Bacillota</taxon>
        <taxon>Bacilli</taxon>
        <taxon>Bacillales</taxon>
        <taxon>Bacillaceae</taxon>
        <taxon>Bacillus</taxon>
    </lineage>
</organism>
<proteinExistence type="inferred from homology"/>
<dbReference type="InterPro" id="IPR015421">
    <property type="entry name" value="PyrdxlP-dep_Trfase_major"/>
</dbReference>
<dbReference type="PATRIC" id="fig|1423.173.peg.563"/>
<dbReference type="GO" id="GO:0016740">
    <property type="term" value="F:transferase activity"/>
    <property type="evidence" value="ECO:0007669"/>
    <property type="project" value="UniProtKB-KW"/>
</dbReference>
<protein>
    <submittedName>
        <fullName evidence="7">8-amino-7-oxononanoate synthase</fullName>
    </submittedName>
</protein>
<dbReference type="PANTHER" id="PTHR13693:SF3">
    <property type="entry name" value="LD36009P"/>
    <property type="match status" value="1"/>
</dbReference>
<dbReference type="Proteomes" id="UP000032247">
    <property type="component" value="Unassembled WGS sequence"/>
</dbReference>
<feature type="domain" description="Aminotransferase class I/classII large" evidence="6">
    <location>
        <begin position="12"/>
        <end position="268"/>
    </location>
</feature>
<keyword evidence="3" id="KW-0808">Transferase</keyword>
<dbReference type="AlphaFoldDB" id="A0A0D1JLP5"/>
<gene>
    <name evidence="7" type="ORF">SC09_Contig17orf00700</name>
</gene>
<dbReference type="EMBL" id="JXBC01000001">
    <property type="protein sequence ID" value="KIU13444.1"/>
    <property type="molecule type" value="Genomic_DNA"/>
</dbReference>
<dbReference type="InterPro" id="IPR015424">
    <property type="entry name" value="PyrdxlP-dep_Trfase"/>
</dbReference>
<evidence type="ECO:0000256" key="5">
    <source>
        <dbReference type="RuleBase" id="RU003693"/>
    </source>
</evidence>
<dbReference type="SUPFAM" id="SSF53383">
    <property type="entry name" value="PLP-dependent transferases"/>
    <property type="match status" value="1"/>
</dbReference>
<name>A0A0D1JLP5_BACIU</name>
<dbReference type="Pfam" id="PF00155">
    <property type="entry name" value="Aminotran_1_2"/>
    <property type="match status" value="1"/>
</dbReference>
<comment type="caution">
    <text evidence="7">The sequence shown here is derived from an EMBL/GenBank/DDBJ whole genome shotgun (WGS) entry which is preliminary data.</text>
</comment>
<evidence type="ECO:0000256" key="2">
    <source>
        <dbReference type="ARBA" id="ARBA00011738"/>
    </source>
</evidence>
<keyword evidence="4 5" id="KW-0663">Pyridoxal phosphate</keyword>
<evidence type="ECO:0000256" key="3">
    <source>
        <dbReference type="ARBA" id="ARBA00022679"/>
    </source>
</evidence>
<evidence type="ECO:0000313" key="8">
    <source>
        <dbReference type="Proteomes" id="UP000032247"/>
    </source>
</evidence>